<comment type="caution">
    <text evidence="1">The sequence shown here is derived from an EMBL/GenBank/DDBJ whole genome shotgun (WGS) entry which is preliminary data.</text>
</comment>
<reference evidence="1" key="1">
    <citation type="submission" date="2018-10" db="EMBL/GenBank/DDBJ databases">
        <title>Schaedlerella arabinophila gen. nov. sp. nov., isolated from the mouse intestinal tract and comparative analysis with the genome of the closely related altered Schaedler flora strain ASF502.</title>
        <authorList>
            <person name="Miyake S."/>
            <person name="Soh M."/>
            <person name="Seedorf H."/>
        </authorList>
    </citation>
    <scope>NUCLEOTIDE SEQUENCE [LARGE SCALE GENOMIC DNA]</scope>
    <source>
        <strain evidence="1">DSM 106076</strain>
    </source>
</reference>
<protein>
    <submittedName>
        <fullName evidence="1">Uncharacterized protein</fullName>
    </submittedName>
</protein>
<gene>
    <name evidence="1" type="ORF">EBB54_22505</name>
</gene>
<name>A0A3R8JS19_9FIRM</name>
<keyword evidence="2" id="KW-1185">Reference proteome</keyword>
<accession>A0A3R8JS19</accession>
<evidence type="ECO:0000313" key="1">
    <source>
        <dbReference type="EMBL" id="RRK33822.1"/>
    </source>
</evidence>
<organism evidence="1 2">
    <name type="scientific">Schaedlerella arabinosiphila</name>
    <dbReference type="NCBI Taxonomy" id="2044587"/>
    <lineage>
        <taxon>Bacteria</taxon>
        <taxon>Bacillati</taxon>
        <taxon>Bacillota</taxon>
        <taxon>Clostridia</taxon>
        <taxon>Lachnospirales</taxon>
        <taxon>Lachnospiraceae</taxon>
        <taxon>Schaedlerella</taxon>
    </lineage>
</organism>
<dbReference type="Proteomes" id="UP000274920">
    <property type="component" value="Unassembled WGS sequence"/>
</dbReference>
<proteinExistence type="predicted"/>
<evidence type="ECO:0000313" key="2">
    <source>
        <dbReference type="Proteomes" id="UP000274920"/>
    </source>
</evidence>
<dbReference type="EMBL" id="RHJS01000002">
    <property type="protein sequence ID" value="RRK33822.1"/>
    <property type="molecule type" value="Genomic_DNA"/>
</dbReference>
<dbReference type="AlphaFoldDB" id="A0A3R8JS19"/>
<sequence>MRMIFEEFSITKEEDAIIVNAVYDRIEKAEIWIPYGEVLKHYRSIKVKLCRRIRSGADAGGKIHNQHPNQRVKFMNSNSLTARGVWQRLTR</sequence>